<dbReference type="GO" id="GO:0003729">
    <property type="term" value="F:mRNA binding"/>
    <property type="evidence" value="ECO:0007669"/>
    <property type="project" value="UniProtKB-ARBA"/>
</dbReference>
<dbReference type="SMART" id="SM00360">
    <property type="entry name" value="RRM"/>
    <property type="match status" value="3"/>
</dbReference>
<dbReference type="GO" id="GO:0010629">
    <property type="term" value="P:negative regulation of gene expression"/>
    <property type="evidence" value="ECO:0007669"/>
    <property type="project" value="UniProtKB-ARBA"/>
</dbReference>
<dbReference type="GO" id="GO:1990904">
    <property type="term" value="C:ribonucleoprotein complex"/>
    <property type="evidence" value="ECO:0007669"/>
    <property type="project" value="InterPro"/>
</dbReference>
<feature type="region of interest" description="Disordered" evidence="4">
    <location>
        <begin position="363"/>
        <end position="382"/>
    </location>
</feature>
<feature type="domain" description="RRM" evidence="5">
    <location>
        <begin position="389"/>
        <end position="467"/>
    </location>
</feature>
<dbReference type="InterPro" id="IPR012677">
    <property type="entry name" value="Nucleotide-bd_a/b_plait_sf"/>
</dbReference>
<dbReference type="Proteomes" id="UP000316759">
    <property type="component" value="Unassembled WGS sequence"/>
</dbReference>
<dbReference type="Gene3D" id="3.30.70.330">
    <property type="match status" value="3"/>
</dbReference>
<dbReference type="InterPro" id="IPR052462">
    <property type="entry name" value="SLIRP/GR-RBP-like"/>
</dbReference>
<accession>A0A504YR03</accession>
<dbReference type="CDD" id="cd00590">
    <property type="entry name" value="RRM_SF"/>
    <property type="match status" value="1"/>
</dbReference>
<dbReference type="Pfam" id="PF00076">
    <property type="entry name" value="RRM_1"/>
    <property type="match status" value="3"/>
</dbReference>
<keyword evidence="1" id="KW-0677">Repeat</keyword>
<evidence type="ECO:0000256" key="3">
    <source>
        <dbReference type="PROSITE-ProRule" id="PRU00176"/>
    </source>
</evidence>
<dbReference type="AlphaFoldDB" id="A0A504YR03"/>
<dbReference type="PRINTS" id="PR00961">
    <property type="entry name" value="HUDSXLRNA"/>
</dbReference>
<dbReference type="STRING" id="46835.A0A504YR03"/>
<dbReference type="InterPro" id="IPR002343">
    <property type="entry name" value="Hud_Sxl_RNA"/>
</dbReference>
<dbReference type="PANTHER" id="PTHR48027">
    <property type="entry name" value="HETEROGENEOUS NUCLEAR RIBONUCLEOPROTEIN 87F-RELATED"/>
    <property type="match status" value="1"/>
</dbReference>
<dbReference type="SMART" id="SM00361">
    <property type="entry name" value="RRM_1"/>
    <property type="match status" value="2"/>
</dbReference>
<dbReference type="InterPro" id="IPR000504">
    <property type="entry name" value="RRM_dom"/>
</dbReference>
<keyword evidence="7" id="KW-1185">Reference proteome</keyword>
<sequence length="548" mass="59906">MVVYHDRNLIINYIPRNVSDVDLSSLFSTVGTIKTCRIIRDRNSGSSFGFGFCEYEDAESAHRAIARFNGYRIADKVLKVSLAKLQGRLCQSSNLYVKNFPLTVTEEQLSNEFERFGKVLQCRILRDRDSDASKGSAYVLFENRSNAESAKKALDGMPWPGSTETSAAHVLAIKFATPPYRQPSNAIPQNRSNQARKADNISSCFQGVNYGDQLAAQLLALQSRGGFTCESLLTAPTQPYIHDPMYLSQGSSMLGSVAPSGLTAQGQPNPCNMIWPSDYLVSEGRPTLTSSLQMASQYAPPYYISQYPWMLNQWSSLPSNMSAGVTSSYPGILEGFTNAVHGCPIFTGLSPVFASPVTLNGGQNSNLRSTHSETNNKRPKVQKSDKASTSVYVYNIGNLMTNKELCDLFGRFGSISCVSIPRDPKTNYARNFGFVTFESFKSAANAVAAMNGGVHAGRRLQVSFRKPKPVAAKPSCIVSSKIMENGTESEPLDEPSQPGKAEETKDTEKDKPSVTLCNDVVEELSELKLDDNTGELEPNTLEVAISDV</sequence>
<gene>
    <name evidence="6" type="ORF">FGIG_00824</name>
</gene>
<keyword evidence="2 3" id="KW-0694">RNA-binding</keyword>
<name>A0A504YR03_FASGI</name>
<evidence type="ECO:0000256" key="4">
    <source>
        <dbReference type="SAM" id="MobiDB-lite"/>
    </source>
</evidence>
<comment type="caution">
    <text evidence="6">The sequence shown here is derived from an EMBL/GenBank/DDBJ whole genome shotgun (WGS) entry which is preliminary data.</text>
</comment>
<feature type="compositionally biased region" description="Basic and acidic residues" evidence="4">
    <location>
        <begin position="370"/>
        <end position="382"/>
    </location>
</feature>
<evidence type="ECO:0000313" key="6">
    <source>
        <dbReference type="EMBL" id="TPP63794.1"/>
    </source>
</evidence>
<feature type="region of interest" description="Disordered" evidence="4">
    <location>
        <begin position="482"/>
        <end position="514"/>
    </location>
</feature>
<dbReference type="OrthoDB" id="266020at2759"/>
<organism evidence="6 7">
    <name type="scientific">Fasciola gigantica</name>
    <name type="common">Giant liver fluke</name>
    <dbReference type="NCBI Taxonomy" id="46835"/>
    <lineage>
        <taxon>Eukaryota</taxon>
        <taxon>Metazoa</taxon>
        <taxon>Spiralia</taxon>
        <taxon>Lophotrochozoa</taxon>
        <taxon>Platyhelminthes</taxon>
        <taxon>Trematoda</taxon>
        <taxon>Digenea</taxon>
        <taxon>Plagiorchiida</taxon>
        <taxon>Echinostomata</taxon>
        <taxon>Echinostomatoidea</taxon>
        <taxon>Fasciolidae</taxon>
        <taxon>Fasciola</taxon>
    </lineage>
</organism>
<feature type="domain" description="RRM" evidence="5">
    <location>
        <begin position="93"/>
        <end position="178"/>
    </location>
</feature>
<evidence type="ECO:0000256" key="2">
    <source>
        <dbReference type="ARBA" id="ARBA00022884"/>
    </source>
</evidence>
<dbReference type="GO" id="GO:0005737">
    <property type="term" value="C:cytoplasm"/>
    <property type="evidence" value="ECO:0007669"/>
    <property type="project" value="UniProtKB-ARBA"/>
</dbReference>
<evidence type="ECO:0000259" key="5">
    <source>
        <dbReference type="PROSITE" id="PS50102"/>
    </source>
</evidence>
<reference evidence="6 7" key="1">
    <citation type="submission" date="2019-04" db="EMBL/GenBank/DDBJ databases">
        <title>Annotation for the trematode Fasciola gigantica.</title>
        <authorList>
            <person name="Choi Y.-J."/>
        </authorList>
    </citation>
    <scope>NUCLEOTIDE SEQUENCE [LARGE SCALE GENOMIC DNA]</scope>
    <source>
        <strain evidence="6">Uganda_cow_1</strain>
    </source>
</reference>
<dbReference type="InterPro" id="IPR003954">
    <property type="entry name" value="RRM_euk-type"/>
</dbReference>
<proteinExistence type="predicted"/>
<dbReference type="InterPro" id="IPR035979">
    <property type="entry name" value="RBD_domain_sf"/>
</dbReference>
<evidence type="ECO:0000256" key="1">
    <source>
        <dbReference type="ARBA" id="ARBA00022737"/>
    </source>
</evidence>
<dbReference type="SUPFAM" id="SSF54928">
    <property type="entry name" value="RNA-binding domain, RBD"/>
    <property type="match status" value="3"/>
</dbReference>
<dbReference type="GO" id="GO:0009967">
    <property type="term" value="P:positive regulation of signal transduction"/>
    <property type="evidence" value="ECO:0007669"/>
    <property type="project" value="UniProtKB-ARBA"/>
</dbReference>
<protein>
    <submittedName>
        <fullName evidence="6">ELAV protein 2</fullName>
    </submittedName>
</protein>
<evidence type="ECO:0000313" key="7">
    <source>
        <dbReference type="Proteomes" id="UP000316759"/>
    </source>
</evidence>
<dbReference type="PROSITE" id="PS50102">
    <property type="entry name" value="RRM"/>
    <property type="match status" value="3"/>
</dbReference>
<dbReference type="EMBL" id="SUNJ01005223">
    <property type="protein sequence ID" value="TPP63794.1"/>
    <property type="molecule type" value="Genomic_DNA"/>
</dbReference>
<feature type="compositionally biased region" description="Basic and acidic residues" evidence="4">
    <location>
        <begin position="500"/>
        <end position="512"/>
    </location>
</feature>
<feature type="domain" description="RRM" evidence="5">
    <location>
        <begin position="7"/>
        <end position="85"/>
    </location>
</feature>
<dbReference type="FunFam" id="3.30.70.330:FF:000383">
    <property type="entry name" value="Sex lethal, isoform D"/>
    <property type="match status" value="1"/>
</dbReference>